<name>E1QHK7_DESB2</name>
<keyword evidence="5 12" id="KW-0812">Transmembrane</keyword>
<dbReference type="Proteomes" id="UP000009047">
    <property type="component" value="Chromosome"/>
</dbReference>
<feature type="signal peptide" evidence="14">
    <location>
        <begin position="1"/>
        <end position="20"/>
    </location>
</feature>
<evidence type="ECO:0000259" key="15">
    <source>
        <dbReference type="Pfam" id="PF00593"/>
    </source>
</evidence>
<evidence type="ECO:0000313" key="17">
    <source>
        <dbReference type="EMBL" id="ADK85050.1"/>
    </source>
</evidence>
<dbReference type="InterPro" id="IPR012910">
    <property type="entry name" value="Plug_dom"/>
</dbReference>
<dbReference type="PROSITE" id="PS01156">
    <property type="entry name" value="TONB_DEPENDENT_REC_2"/>
    <property type="match status" value="1"/>
</dbReference>
<dbReference type="InterPro" id="IPR010917">
    <property type="entry name" value="TonB_rcpt_CS"/>
</dbReference>
<sequence>MKKAVFIAAWLLLLPAPCLAADNQSAVVLEQVTVSAGKRESALQDFAGSVSVVDEATLEEKGAWTLGEALQLTPNAYMKTALSGNTVVIRGLSTIDTSLFSPAGLYVDDVAYPLTYMQNLDFLDVERLEVLRGPQGALYGANSEAGVVNVTLNQPGPQVKAKAQLDYGDYDTLRMVGQASGPVYADKVFFGASLLRASSDGYVENLYKHDDRASKEELTGARGVLRLTPGPDWDVSLAVDGSRQNLGLGIMRYLDGPNRTEAFEVRSNAADVAHEDALGQSLRVKYAGRWADLLSITAHRDYAYDFEMDADRTSLPVARSNMDLDQSSWSQELRLSSKAAGPLSWLAGVYGKRDELDVSMDWTRAVAAMSSKLKTDSTLENYAAFGQATYAIIEGLRLSAGLRAEAWRTSGQQRYRTISLDRSYEKDLDDVEILPMATLAYDLRAGVMAYATISTGFLAGGYNYFSSNCLDTFTYQPEHTVNYELGLKTSWLDDRLTANVALFYTQIRDKQVREEAPGGGIGAWSFTNAAEAHSSGGEIELAARPIQGLTLSAGLGYAATEVDDWTTTSGGVTYDYQGKQLPWAPELTYNLAADYHHASGLFARADLFGAGKQYFDAENTLSDNGYQLVGLRLGYEAAHYNVSLWCKNLFDADYANKKVTDASGYTLIEDGAPRTYGVSLGWRF</sequence>
<evidence type="ECO:0000256" key="9">
    <source>
        <dbReference type="ARBA" id="ARBA00023077"/>
    </source>
</evidence>
<evidence type="ECO:0000256" key="14">
    <source>
        <dbReference type="SAM" id="SignalP"/>
    </source>
</evidence>
<evidence type="ECO:0000256" key="11">
    <source>
        <dbReference type="ARBA" id="ARBA00023237"/>
    </source>
</evidence>
<evidence type="ECO:0000313" key="18">
    <source>
        <dbReference type="Proteomes" id="UP000009047"/>
    </source>
</evidence>
<dbReference type="STRING" id="644282.Deba_1682"/>
<keyword evidence="3 12" id="KW-1134">Transmembrane beta strand</keyword>
<dbReference type="PROSITE" id="PS52016">
    <property type="entry name" value="TONB_DEPENDENT_REC_3"/>
    <property type="match status" value="1"/>
</dbReference>
<evidence type="ECO:0000256" key="10">
    <source>
        <dbReference type="ARBA" id="ARBA00023136"/>
    </source>
</evidence>
<dbReference type="InterPro" id="IPR000531">
    <property type="entry name" value="Beta-barrel_TonB"/>
</dbReference>
<dbReference type="PANTHER" id="PTHR32552">
    <property type="entry name" value="FERRICHROME IRON RECEPTOR-RELATED"/>
    <property type="match status" value="1"/>
</dbReference>
<dbReference type="RefSeq" id="WP_013258503.1">
    <property type="nucleotide sequence ID" value="NC_014365.1"/>
</dbReference>
<comment type="similarity">
    <text evidence="12 13">Belongs to the TonB-dependent receptor family.</text>
</comment>
<keyword evidence="6 14" id="KW-0732">Signal</keyword>
<proteinExistence type="inferred from homology"/>
<keyword evidence="9 13" id="KW-0798">TonB box</keyword>
<dbReference type="KEGG" id="dbr:Deba_1682"/>
<evidence type="ECO:0000256" key="8">
    <source>
        <dbReference type="ARBA" id="ARBA00023065"/>
    </source>
</evidence>
<dbReference type="Pfam" id="PF00593">
    <property type="entry name" value="TonB_dep_Rec_b-barrel"/>
    <property type="match status" value="1"/>
</dbReference>
<comment type="subcellular location">
    <subcellularLocation>
        <location evidence="1 12">Cell outer membrane</location>
        <topology evidence="1 12">Multi-pass membrane protein</topology>
    </subcellularLocation>
</comment>
<dbReference type="InterPro" id="IPR039426">
    <property type="entry name" value="TonB-dep_rcpt-like"/>
</dbReference>
<dbReference type="InterPro" id="IPR036942">
    <property type="entry name" value="Beta-barrel_TonB_sf"/>
</dbReference>
<feature type="chain" id="PRO_5003150277" evidence="14">
    <location>
        <begin position="21"/>
        <end position="684"/>
    </location>
</feature>
<evidence type="ECO:0000256" key="12">
    <source>
        <dbReference type="PROSITE-ProRule" id="PRU01360"/>
    </source>
</evidence>
<evidence type="ECO:0000256" key="13">
    <source>
        <dbReference type="RuleBase" id="RU003357"/>
    </source>
</evidence>
<reference evidence="17 18" key="1">
    <citation type="journal article" date="2010" name="Stand. Genomic Sci.">
        <title>Complete genome sequence of Desulfarculus baarsii type strain (2st14).</title>
        <authorList>
            <person name="Sun H."/>
            <person name="Spring S."/>
            <person name="Lapidus A."/>
            <person name="Davenport K."/>
            <person name="Del Rio T.G."/>
            <person name="Tice H."/>
            <person name="Nolan M."/>
            <person name="Copeland A."/>
            <person name="Cheng J.F."/>
            <person name="Lucas S."/>
            <person name="Tapia R."/>
            <person name="Goodwin L."/>
            <person name="Pitluck S."/>
            <person name="Ivanova N."/>
            <person name="Pagani I."/>
            <person name="Mavromatis K."/>
            <person name="Ovchinnikova G."/>
            <person name="Pati A."/>
            <person name="Chen A."/>
            <person name="Palaniappan K."/>
            <person name="Hauser L."/>
            <person name="Chang Y.J."/>
            <person name="Jeffries C.D."/>
            <person name="Detter J.C."/>
            <person name="Han C."/>
            <person name="Rohde M."/>
            <person name="Brambilla E."/>
            <person name="Goker M."/>
            <person name="Woyke T."/>
            <person name="Bristow J."/>
            <person name="Eisen J.A."/>
            <person name="Markowitz V."/>
            <person name="Hugenholtz P."/>
            <person name="Kyrpides N.C."/>
            <person name="Klenk H.P."/>
            <person name="Land M."/>
        </authorList>
    </citation>
    <scope>NUCLEOTIDE SEQUENCE [LARGE SCALE GENOMIC DNA]</scope>
    <source>
        <strain evidence="18">ATCC 33931 / DSM 2075 / LMG 7858 / VKM B-1802 / 2st14</strain>
    </source>
</reference>
<feature type="domain" description="TonB-dependent receptor plug" evidence="16">
    <location>
        <begin position="43"/>
        <end position="147"/>
    </location>
</feature>
<keyword evidence="11 12" id="KW-0998">Cell outer membrane</keyword>
<organism evidence="17 18">
    <name type="scientific">Desulfarculus baarsii (strain ATCC 33931 / DSM 2075 / LMG 7858 / VKM B-1802 / 2st14)</name>
    <dbReference type="NCBI Taxonomy" id="644282"/>
    <lineage>
        <taxon>Bacteria</taxon>
        <taxon>Pseudomonadati</taxon>
        <taxon>Thermodesulfobacteriota</taxon>
        <taxon>Desulfarculia</taxon>
        <taxon>Desulfarculales</taxon>
        <taxon>Desulfarculaceae</taxon>
        <taxon>Desulfarculus</taxon>
    </lineage>
</organism>
<evidence type="ECO:0000256" key="2">
    <source>
        <dbReference type="ARBA" id="ARBA00022448"/>
    </source>
</evidence>
<evidence type="ECO:0000256" key="3">
    <source>
        <dbReference type="ARBA" id="ARBA00022452"/>
    </source>
</evidence>
<feature type="domain" description="TonB-dependent receptor-like beta-barrel" evidence="15">
    <location>
        <begin position="255"/>
        <end position="649"/>
    </location>
</feature>
<keyword evidence="8" id="KW-0406">Ion transport</keyword>
<dbReference type="HOGENOM" id="CLU_008287_15_2_7"/>
<accession>E1QHK7</accession>
<dbReference type="Gene3D" id="2.40.170.20">
    <property type="entry name" value="TonB-dependent receptor, beta-barrel domain"/>
    <property type="match status" value="1"/>
</dbReference>
<evidence type="ECO:0000256" key="1">
    <source>
        <dbReference type="ARBA" id="ARBA00004571"/>
    </source>
</evidence>
<dbReference type="GO" id="GO:0006826">
    <property type="term" value="P:iron ion transport"/>
    <property type="evidence" value="ECO:0007669"/>
    <property type="project" value="UniProtKB-KW"/>
</dbReference>
<dbReference type="eggNOG" id="COG4771">
    <property type="taxonomic scope" value="Bacteria"/>
</dbReference>
<gene>
    <name evidence="17" type="ordered locus">Deba_1682</name>
</gene>
<keyword evidence="18" id="KW-1185">Reference proteome</keyword>
<keyword evidence="2 12" id="KW-0813">Transport</keyword>
<dbReference type="PANTHER" id="PTHR32552:SF81">
    <property type="entry name" value="TONB-DEPENDENT OUTER MEMBRANE RECEPTOR"/>
    <property type="match status" value="1"/>
</dbReference>
<dbReference type="CDD" id="cd01347">
    <property type="entry name" value="ligand_gated_channel"/>
    <property type="match status" value="1"/>
</dbReference>
<keyword evidence="17" id="KW-0675">Receptor</keyword>
<dbReference type="Pfam" id="PF07715">
    <property type="entry name" value="Plug"/>
    <property type="match status" value="1"/>
</dbReference>
<keyword evidence="10 12" id="KW-0472">Membrane</keyword>
<evidence type="ECO:0000256" key="4">
    <source>
        <dbReference type="ARBA" id="ARBA00022496"/>
    </source>
</evidence>
<evidence type="ECO:0000256" key="5">
    <source>
        <dbReference type="ARBA" id="ARBA00022692"/>
    </source>
</evidence>
<dbReference type="EMBL" id="CP002085">
    <property type="protein sequence ID" value="ADK85050.1"/>
    <property type="molecule type" value="Genomic_DNA"/>
</dbReference>
<keyword evidence="4" id="KW-0410">Iron transport</keyword>
<dbReference type="SUPFAM" id="SSF56935">
    <property type="entry name" value="Porins"/>
    <property type="match status" value="1"/>
</dbReference>
<dbReference type="OrthoDB" id="9763670at2"/>
<keyword evidence="7" id="KW-0408">Iron</keyword>
<evidence type="ECO:0000259" key="16">
    <source>
        <dbReference type="Pfam" id="PF07715"/>
    </source>
</evidence>
<evidence type="ECO:0000256" key="7">
    <source>
        <dbReference type="ARBA" id="ARBA00023004"/>
    </source>
</evidence>
<protein>
    <submittedName>
        <fullName evidence="17">TonB-dependent receptor</fullName>
    </submittedName>
</protein>
<dbReference type="GO" id="GO:0009279">
    <property type="term" value="C:cell outer membrane"/>
    <property type="evidence" value="ECO:0007669"/>
    <property type="project" value="UniProtKB-SubCell"/>
</dbReference>
<evidence type="ECO:0000256" key="6">
    <source>
        <dbReference type="ARBA" id="ARBA00022729"/>
    </source>
</evidence>
<dbReference type="AlphaFoldDB" id="E1QHK7"/>